<dbReference type="Proteomes" id="UP000241167">
    <property type="component" value="Unassembled WGS sequence"/>
</dbReference>
<keyword evidence="3" id="KW-1185">Reference proteome</keyword>
<evidence type="ECO:0000313" key="2">
    <source>
        <dbReference type="EMBL" id="PSJ42239.1"/>
    </source>
</evidence>
<dbReference type="OrthoDB" id="8479273at2"/>
<dbReference type="SUPFAM" id="SSF56935">
    <property type="entry name" value="Porins"/>
    <property type="match status" value="1"/>
</dbReference>
<proteinExistence type="predicted"/>
<evidence type="ECO:0000256" key="1">
    <source>
        <dbReference type="SAM" id="SignalP"/>
    </source>
</evidence>
<gene>
    <name evidence="2" type="ORF">C7I55_04440</name>
</gene>
<evidence type="ECO:0008006" key="4">
    <source>
        <dbReference type="Google" id="ProtNLM"/>
    </source>
</evidence>
<feature type="chain" id="PRO_5015194185" description="Porin domain-containing protein" evidence="1">
    <location>
        <begin position="22"/>
        <end position="231"/>
    </location>
</feature>
<comment type="caution">
    <text evidence="2">The sequence shown here is derived from an EMBL/GenBank/DDBJ whole genome shotgun (WGS) entry which is preliminary data.</text>
</comment>
<dbReference type="EMBL" id="PXYI01000002">
    <property type="protein sequence ID" value="PSJ42239.1"/>
    <property type="molecule type" value="Genomic_DNA"/>
</dbReference>
<dbReference type="AlphaFoldDB" id="A0A2P7QWB8"/>
<organism evidence="2 3">
    <name type="scientific">Allosphingosinicella deserti</name>
    <dbReference type="NCBI Taxonomy" id="2116704"/>
    <lineage>
        <taxon>Bacteria</taxon>
        <taxon>Pseudomonadati</taxon>
        <taxon>Pseudomonadota</taxon>
        <taxon>Alphaproteobacteria</taxon>
        <taxon>Sphingomonadales</taxon>
        <taxon>Sphingomonadaceae</taxon>
        <taxon>Allosphingosinicella</taxon>
    </lineage>
</organism>
<sequence length="231" mass="24240">MSAAGGVALTALALVLTPALAAPTKSTPPARYRLTPTGTDVFTPAAADPRLAAELARRGLNGGNFRFTPSTSTSVGSRNIRVAVRARAATPQQAIRAAETSTTPVTAITPSAYNLGVSVGWRNFALSGDVAEVKGGTLPGGRKNAEVGVSYSGKRFTGRIEAGVDKADPTTPRIIPIENGYSLGVGGSYKITRNIDVTGGVRYKFQRDRLEPVSDQRRDSQAVYIGTAFRF</sequence>
<reference evidence="2 3" key="1">
    <citation type="submission" date="2018-03" db="EMBL/GenBank/DDBJ databases">
        <title>The draft genome of Sphingosinicella sp. GL-C-18.</title>
        <authorList>
            <person name="Liu L."/>
            <person name="Li L."/>
            <person name="Liang L."/>
            <person name="Zhang X."/>
            <person name="Wang T."/>
        </authorList>
    </citation>
    <scope>NUCLEOTIDE SEQUENCE [LARGE SCALE GENOMIC DNA]</scope>
    <source>
        <strain evidence="2 3">GL-C-18</strain>
    </source>
</reference>
<accession>A0A2P7QWB8</accession>
<keyword evidence="1" id="KW-0732">Signal</keyword>
<protein>
    <recommendedName>
        <fullName evidence="4">Porin domain-containing protein</fullName>
    </recommendedName>
</protein>
<name>A0A2P7QWB8_9SPHN</name>
<evidence type="ECO:0000313" key="3">
    <source>
        <dbReference type="Proteomes" id="UP000241167"/>
    </source>
</evidence>
<feature type="signal peptide" evidence="1">
    <location>
        <begin position="1"/>
        <end position="21"/>
    </location>
</feature>